<dbReference type="PROSITE" id="PS51354">
    <property type="entry name" value="GLUTAREDOXIN_2"/>
    <property type="match status" value="1"/>
</dbReference>
<dbReference type="EMBL" id="CM026421">
    <property type="protein sequence ID" value="KAG0590091.1"/>
    <property type="molecule type" value="Genomic_DNA"/>
</dbReference>
<gene>
    <name evidence="2" type="ORF">KC19_1G071100</name>
</gene>
<dbReference type="SUPFAM" id="SSF47616">
    <property type="entry name" value="GST C-terminal domain-like"/>
    <property type="match status" value="1"/>
</dbReference>
<dbReference type="InterPro" id="IPR036282">
    <property type="entry name" value="Glutathione-S-Trfase_C_sf"/>
</dbReference>
<feature type="domain" description="GST N-terminal" evidence="1">
    <location>
        <begin position="175"/>
        <end position="258"/>
    </location>
</feature>
<dbReference type="Gene3D" id="3.40.30.10">
    <property type="entry name" value="Glutaredoxin"/>
    <property type="match status" value="1"/>
</dbReference>
<dbReference type="AlphaFoldDB" id="A0A8T0J5I3"/>
<organism evidence="2 3">
    <name type="scientific">Ceratodon purpureus</name>
    <name type="common">Fire moss</name>
    <name type="synonym">Dicranum purpureum</name>
    <dbReference type="NCBI Taxonomy" id="3225"/>
    <lineage>
        <taxon>Eukaryota</taxon>
        <taxon>Viridiplantae</taxon>
        <taxon>Streptophyta</taxon>
        <taxon>Embryophyta</taxon>
        <taxon>Bryophyta</taxon>
        <taxon>Bryophytina</taxon>
        <taxon>Bryopsida</taxon>
        <taxon>Dicranidae</taxon>
        <taxon>Pseudoditrichales</taxon>
        <taxon>Ditrichaceae</taxon>
        <taxon>Ceratodon</taxon>
    </lineage>
</organism>
<dbReference type="PANTHER" id="PTHR43968">
    <property type="match status" value="1"/>
</dbReference>
<dbReference type="SUPFAM" id="SSF52833">
    <property type="entry name" value="Thioredoxin-like"/>
    <property type="match status" value="1"/>
</dbReference>
<dbReference type="PROSITE" id="PS50404">
    <property type="entry name" value="GST_NTER"/>
    <property type="match status" value="1"/>
</dbReference>
<dbReference type="SFLD" id="SFLDG00358">
    <property type="entry name" value="Main_(cytGST)"/>
    <property type="match status" value="1"/>
</dbReference>
<dbReference type="PANTHER" id="PTHR43968:SF14">
    <property type="entry name" value="GLUTATHIONE S-TRANSFERASE"/>
    <property type="match status" value="1"/>
</dbReference>
<sequence length="538" mass="60018">MSGAWWTSRYVDGKPHDDPSDCHTAFSLQNLCFVCVLCVFWSFSVPLEFEVSWRRVWNLFSFLRMLSSVDSILHLSSVSAGGVRELQLGSVKFDLGRVSKLHFGLGTKAGGGGCGLGQRRSEGVVRPMAMAASVDAGAGKTLESWEALAGMLGKEELPERLPGVKRRVFEDGQEPALVFYRDNSSWCPYCQRVWLQLEEKRIPYEVEKINMRCYGEKPAWFTKMVPSGLLPVLELDGKIITESMDIMFLIEQRFPDYNPLLPSGGPELAAVDSLLGLERRLAGAWMNRLRSSWPDMNGFENTMDKVNSALQRFGGPYFLGSKFSMVDAVYAPFLERIAASMPYWPGVKVRGNDRWPAVNSWFDAMDSRPAYQAMKSDDFTHTHDLEPQIGPCRSAPAGQAYRDLINGKNGSWDLPLKPEETAWGFDDGTGKGGAKEEAARTLIKNHEKVVSFALRPVRDGEKYKEMVDLAFHLVANALMLGVENVPDSVNPSTFPPQVAVAAAYLRDRVGVPRDMSYPAARQLRAHLNWLIRSLGSDL</sequence>
<dbReference type="GO" id="GO:0005737">
    <property type="term" value="C:cytoplasm"/>
    <property type="evidence" value="ECO:0007669"/>
    <property type="project" value="TreeGrafter"/>
</dbReference>
<evidence type="ECO:0000259" key="1">
    <source>
        <dbReference type="PROSITE" id="PS50404"/>
    </source>
</evidence>
<keyword evidence="3" id="KW-1185">Reference proteome</keyword>
<name>A0A8T0J5I3_CERPU</name>
<dbReference type="InterPro" id="IPR036249">
    <property type="entry name" value="Thioredoxin-like_sf"/>
</dbReference>
<proteinExistence type="predicted"/>
<dbReference type="SFLD" id="SFLDS00019">
    <property type="entry name" value="Glutathione_Transferase_(cytos"/>
    <property type="match status" value="1"/>
</dbReference>
<dbReference type="Pfam" id="PF13410">
    <property type="entry name" value="GST_C_2"/>
    <property type="match status" value="1"/>
</dbReference>
<dbReference type="Gene3D" id="1.20.1050.10">
    <property type="match status" value="1"/>
</dbReference>
<dbReference type="Proteomes" id="UP000822688">
    <property type="component" value="Chromosome 1"/>
</dbReference>
<dbReference type="Pfam" id="PF13409">
    <property type="entry name" value="GST_N_2"/>
    <property type="match status" value="1"/>
</dbReference>
<accession>A0A8T0J5I3</accession>
<evidence type="ECO:0000313" key="3">
    <source>
        <dbReference type="Proteomes" id="UP000822688"/>
    </source>
</evidence>
<dbReference type="InterPro" id="IPR050983">
    <property type="entry name" value="GST_Omega/HSP26"/>
</dbReference>
<dbReference type="InterPro" id="IPR004045">
    <property type="entry name" value="Glutathione_S-Trfase_N"/>
</dbReference>
<reference evidence="2" key="1">
    <citation type="submission" date="2020-06" db="EMBL/GenBank/DDBJ databases">
        <title>WGS assembly of Ceratodon purpureus strain R40.</title>
        <authorList>
            <person name="Carey S.B."/>
            <person name="Jenkins J."/>
            <person name="Shu S."/>
            <person name="Lovell J.T."/>
            <person name="Sreedasyam A."/>
            <person name="Maumus F."/>
            <person name="Tiley G.P."/>
            <person name="Fernandez-Pozo N."/>
            <person name="Barry K."/>
            <person name="Chen C."/>
            <person name="Wang M."/>
            <person name="Lipzen A."/>
            <person name="Daum C."/>
            <person name="Saski C.A."/>
            <person name="Payton A.C."/>
            <person name="Mcbreen J.C."/>
            <person name="Conrad R.E."/>
            <person name="Kollar L.M."/>
            <person name="Olsson S."/>
            <person name="Huttunen S."/>
            <person name="Landis J.B."/>
            <person name="Wickett N.J."/>
            <person name="Johnson M.G."/>
            <person name="Rensing S.A."/>
            <person name="Grimwood J."/>
            <person name="Schmutz J."/>
            <person name="Mcdaniel S.F."/>
        </authorList>
    </citation>
    <scope>NUCLEOTIDE SEQUENCE</scope>
    <source>
        <strain evidence="2">R40</strain>
    </source>
</reference>
<dbReference type="CDD" id="cd00570">
    <property type="entry name" value="GST_N_family"/>
    <property type="match status" value="1"/>
</dbReference>
<comment type="caution">
    <text evidence="2">The sequence shown here is derived from an EMBL/GenBank/DDBJ whole genome shotgun (WGS) entry which is preliminary data.</text>
</comment>
<protein>
    <recommendedName>
        <fullName evidence="1">GST N-terminal domain-containing protein</fullName>
    </recommendedName>
</protein>
<evidence type="ECO:0000313" key="2">
    <source>
        <dbReference type="EMBL" id="KAG0590091.1"/>
    </source>
</evidence>
<dbReference type="InterPro" id="IPR040079">
    <property type="entry name" value="Glutathione_S-Trfase"/>
</dbReference>